<dbReference type="KEGG" id="spu:752983"/>
<dbReference type="FunCoup" id="A0A7M7G3P9">
    <property type="interactions" value="1386"/>
</dbReference>
<proteinExistence type="inferred from homology"/>
<dbReference type="OMA" id="WRAIRQP"/>
<keyword evidence="7" id="KW-0999">Mitochondrion inner membrane</keyword>
<dbReference type="AlphaFoldDB" id="A0A7M7G3P9"/>
<dbReference type="Pfam" id="PF09782">
    <property type="entry name" value="NDUF_B6"/>
    <property type="match status" value="1"/>
</dbReference>
<evidence type="ECO:0000256" key="11">
    <source>
        <dbReference type="ARBA" id="ARBA00023128"/>
    </source>
</evidence>
<dbReference type="GO" id="GO:0005743">
    <property type="term" value="C:mitochondrial inner membrane"/>
    <property type="evidence" value="ECO:0007669"/>
    <property type="project" value="UniProtKB-SubCell"/>
</dbReference>
<keyword evidence="12" id="KW-0472">Membrane</keyword>
<dbReference type="InParanoid" id="A0A7M7G3P9"/>
<comment type="subcellular location">
    <subcellularLocation>
        <location evidence="1">Mitochondrion inner membrane</location>
        <topology evidence="1">Single-pass membrane protein</topology>
    </subcellularLocation>
</comment>
<evidence type="ECO:0000313" key="16">
    <source>
        <dbReference type="EnsemblMetazoa" id="XP_001180805"/>
    </source>
</evidence>
<dbReference type="GO" id="GO:0042775">
    <property type="term" value="P:mitochondrial ATP synthesis coupled electron transport"/>
    <property type="evidence" value="ECO:0000318"/>
    <property type="project" value="GO_Central"/>
</dbReference>
<evidence type="ECO:0000256" key="3">
    <source>
        <dbReference type="ARBA" id="ARBA00018675"/>
    </source>
</evidence>
<keyword evidence="6" id="KW-0812">Transmembrane</keyword>
<evidence type="ECO:0000256" key="9">
    <source>
        <dbReference type="ARBA" id="ARBA00022989"/>
    </source>
</evidence>
<evidence type="ECO:0000313" key="17">
    <source>
        <dbReference type="Proteomes" id="UP000007110"/>
    </source>
</evidence>
<dbReference type="GO" id="GO:0045271">
    <property type="term" value="C:respiratory chain complex I"/>
    <property type="evidence" value="ECO:0000318"/>
    <property type="project" value="GO_Central"/>
</dbReference>
<keyword evidence="5" id="KW-0679">Respiratory chain</keyword>
<evidence type="ECO:0000256" key="2">
    <source>
        <dbReference type="ARBA" id="ARBA00007771"/>
    </source>
</evidence>
<keyword evidence="17" id="KW-1185">Reference proteome</keyword>
<reference evidence="17" key="1">
    <citation type="submission" date="2015-02" db="EMBL/GenBank/DDBJ databases">
        <title>Genome sequencing for Strongylocentrotus purpuratus.</title>
        <authorList>
            <person name="Murali S."/>
            <person name="Liu Y."/>
            <person name="Vee V."/>
            <person name="English A."/>
            <person name="Wang M."/>
            <person name="Skinner E."/>
            <person name="Han Y."/>
            <person name="Muzny D.M."/>
            <person name="Worley K.C."/>
            <person name="Gibbs R.A."/>
        </authorList>
    </citation>
    <scope>NUCLEOTIDE SEQUENCE</scope>
</reference>
<keyword evidence="4" id="KW-0813">Transport</keyword>
<evidence type="ECO:0000256" key="7">
    <source>
        <dbReference type="ARBA" id="ARBA00022792"/>
    </source>
</evidence>
<dbReference type="EnsemblMetazoa" id="XM_001180805">
    <property type="protein sequence ID" value="XP_001180805"/>
    <property type="gene ID" value="LOC752983"/>
</dbReference>
<keyword evidence="9" id="KW-1133">Transmembrane helix</keyword>
<dbReference type="OrthoDB" id="5824032at2759"/>
<evidence type="ECO:0000256" key="6">
    <source>
        <dbReference type="ARBA" id="ARBA00022692"/>
    </source>
</evidence>
<evidence type="ECO:0000256" key="4">
    <source>
        <dbReference type="ARBA" id="ARBA00022448"/>
    </source>
</evidence>
<dbReference type="GO" id="GO:0006120">
    <property type="term" value="P:mitochondrial electron transport, NADH to ubiquinone"/>
    <property type="evidence" value="ECO:0007669"/>
    <property type="project" value="InterPro"/>
</dbReference>
<dbReference type="PANTHER" id="PTHR15083">
    <property type="entry name" value="NADH DEHYDROGENASE [UBIQUINONE] 1 BETA SUBCOMPLEX SUBUNIT 6"/>
    <property type="match status" value="1"/>
</dbReference>
<name>A0A7M7G3P9_STRPU</name>
<dbReference type="Proteomes" id="UP000007110">
    <property type="component" value="Unassembled WGS sequence"/>
</dbReference>
<evidence type="ECO:0000256" key="14">
    <source>
        <dbReference type="ARBA" id="ARBA00030214"/>
    </source>
</evidence>
<keyword evidence="11" id="KW-0496">Mitochondrion</keyword>
<keyword evidence="8" id="KW-0249">Electron transport</keyword>
<protein>
    <recommendedName>
        <fullName evidence="3">NADH dehydrogenase [ubiquinone] 1 beta subcomplex subunit 6</fullName>
    </recommendedName>
    <alternativeName>
        <fullName evidence="14">Complex I-B17</fullName>
    </alternativeName>
    <alternativeName>
        <fullName evidence="13">NADH-ubiquinone oxidoreductase B17 subunit</fullName>
    </alternativeName>
</protein>
<evidence type="ECO:0000256" key="1">
    <source>
        <dbReference type="ARBA" id="ARBA00004434"/>
    </source>
</evidence>
<organism evidence="16 17">
    <name type="scientific">Strongylocentrotus purpuratus</name>
    <name type="common">Purple sea urchin</name>
    <dbReference type="NCBI Taxonomy" id="7668"/>
    <lineage>
        <taxon>Eukaryota</taxon>
        <taxon>Metazoa</taxon>
        <taxon>Echinodermata</taxon>
        <taxon>Eleutherozoa</taxon>
        <taxon>Echinozoa</taxon>
        <taxon>Echinoidea</taxon>
        <taxon>Euechinoidea</taxon>
        <taxon>Echinacea</taxon>
        <taxon>Camarodonta</taxon>
        <taxon>Echinidea</taxon>
        <taxon>Strongylocentrotidae</taxon>
        <taxon>Strongylocentrotus</taxon>
    </lineage>
</organism>
<evidence type="ECO:0000256" key="13">
    <source>
        <dbReference type="ARBA" id="ARBA00029949"/>
    </source>
</evidence>
<dbReference type="InterPro" id="IPR019174">
    <property type="entry name" value="NADH_DH_b-subcmplx_su6"/>
</dbReference>
<dbReference type="RefSeq" id="XP_001180805.3">
    <property type="nucleotide sequence ID" value="XM_001180805.4"/>
</dbReference>
<dbReference type="GeneID" id="752983"/>
<sequence>MANPIRSLSRPDKRPPAGSKPTLPEWAKGDYVLEKWVGEERQRRRNWLRDQELHPNEPRPEWRPKNPFLERLREPFQRMLNPIDKLTGNRIRPLLWKGGFYFKWFVLPMWLTHYVVKYHIAPTPGFLVTAKRAEFPENPLHSEGGGHH</sequence>
<evidence type="ECO:0000256" key="12">
    <source>
        <dbReference type="ARBA" id="ARBA00023136"/>
    </source>
</evidence>
<comment type="similarity">
    <text evidence="2">Belongs to the complex I NDUFB6 subunit family.</text>
</comment>
<evidence type="ECO:0000256" key="5">
    <source>
        <dbReference type="ARBA" id="ARBA00022660"/>
    </source>
</evidence>
<dbReference type="PANTHER" id="PTHR15083:SF0">
    <property type="entry name" value="NADH DEHYDROGENASE [UBIQUINONE] 1 BETA SUBCOMPLEX SUBUNIT 6"/>
    <property type="match status" value="1"/>
</dbReference>
<evidence type="ECO:0000256" key="8">
    <source>
        <dbReference type="ARBA" id="ARBA00022982"/>
    </source>
</evidence>
<accession>A0A7M7G3P9</accession>
<evidence type="ECO:0000256" key="10">
    <source>
        <dbReference type="ARBA" id="ARBA00022990"/>
    </source>
</evidence>
<reference evidence="16" key="2">
    <citation type="submission" date="2021-01" db="UniProtKB">
        <authorList>
            <consortium name="EnsemblMetazoa"/>
        </authorList>
    </citation>
    <scope>IDENTIFICATION</scope>
</reference>
<evidence type="ECO:0000256" key="15">
    <source>
        <dbReference type="SAM" id="MobiDB-lite"/>
    </source>
</evidence>
<feature type="region of interest" description="Disordered" evidence="15">
    <location>
        <begin position="1"/>
        <end position="25"/>
    </location>
</feature>
<keyword evidence="10" id="KW-0007">Acetylation</keyword>